<dbReference type="PROSITE" id="PS00143">
    <property type="entry name" value="INSULINASE"/>
    <property type="match status" value="1"/>
</dbReference>
<proteinExistence type="inferred from homology"/>
<dbReference type="PANTHER" id="PTHR43690:SF17">
    <property type="entry name" value="PROTEIN YHJJ"/>
    <property type="match status" value="1"/>
</dbReference>
<keyword evidence="5 11" id="KW-0378">Hydrolase</keyword>
<feature type="domain" description="Peptidase M16 N-terminal" evidence="9">
    <location>
        <begin position="33"/>
        <end position="150"/>
    </location>
</feature>
<evidence type="ECO:0000256" key="1">
    <source>
        <dbReference type="ARBA" id="ARBA00001947"/>
    </source>
</evidence>
<dbReference type="EMBL" id="CAWVOK010000034">
    <property type="protein sequence ID" value="CAK8163546.1"/>
    <property type="molecule type" value="Genomic_DNA"/>
</dbReference>
<keyword evidence="4" id="KW-0479">Metal-binding</keyword>
<dbReference type="SUPFAM" id="SSF63411">
    <property type="entry name" value="LuxS/MPP-like metallohydrolase"/>
    <property type="match status" value="2"/>
</dbReference>
<evidence type="ECO:0000256" key="7">
    <source>
        <dbReference type="ARBA" id="ARBA00023049"/>
    </source>
</evidence>
<comment type="cofactor">
    <cofactor evidence="1">
        <name>Zn(2+)</name>
        <dbReference type="ChEBI" id="CHEBI:29105"/>
    </cofactor>
</comment>
<feature type="domain" description="Peptidase M16 C-terminal" evidence="10">
    <location>
        <begin position="182"/>
        <end position="363"/>
    </location>
</feature>
<evidence type="ECO:0000256" key="8">
    <source>
        <dbReference type="RuleBase" id="RU004447"/>
    </source>
</evidence>
<evidence type="ECO:0000256" key="3">
    <source>
        <dbReference type="ARBA" id="ARBA00022670"/>
    </source>
</evidence>
<dbReference type="InterPro" id="IPR011765">
    <property type="entry name" value="Pept_M16_N"/>
</dbReference>
<keyword evidence="6" id="KW-0862">Zinc</keyword>
<sequence length="433" mass="48813">MFGQSAVAIDDKLNIEPSVFTANNGMTVCVLKNTRVPLVSHVLFYKVGSFNEPVGLSGMAHLLEHMMFKATKERDSNYYVEQLEKIGARYNAATSAEYTVYYATFPKEYLALVMQLESHRMNSLLINNDELAKEKNVVMEERRQRVENNEFAKMMESMNVFLWLNYPYAHPTVGWEHDIYAISRDDLLNFYNKYYSPSNTILVLAGDVSVEDAKEMVDKYYPAKNSTNLATPNIKQLLPKLYGNTYTTIADSKIKQNKIIRSYRAPGIGSDLHNALIFRVLGEVISGKRNSQLYKYLVVERKVAVELDTEVDVIGNIGVFTFALMPSANVSMDVLSKELDSFLADLAKKGVSNEQVEIAKNSLKISNIYMHGSIDIMARYYAQIIALGLPNSFFANGYADYMEKISLDDVNNAIKSLVSGYFVEGWLKGDSAS</sequence>
<dbReference type="InterPro" id="IPR050626">
    <property type="entry name" value="Peptidase_M16"/>
</dbReference>
<evidence type="ECO:0000259" key="10">
    <source>
        <dbReference type="Pfam" id="PF05193"/>
    </source>
</evidence>
<evidence type="ECO:0000313" key="11">
    <source>
        <dbReference type="EMBL" id="CAK8163546.1"/>
    </source>
</evidence>
<dbReference type="Proteomes" id="UP001314181">
    <property type="component" value="Unassembled WGS sequence"/>
</dbReference>
<dbReference type="EC" id="3.4.24.-" evidence="11"/>
<dbReference type="RefSeq" id="WP_338364863.1">
    <property type="nucleotide sequence ID" value="NZ_CAWVOK010000034.1"/>
</dbReference>
<dbReference type="Pfam" id="PF05193">
    <property type="entry name" value="Peptidase_M16_C"/>
    <property type="match status" value="1"/>
</dbReference>
<dbReference type="InterPro" id="IPR007863">
    <property type="entry name" value="Peptidase_M16_C"/>
</dbReference>
<keyword evidence="12" id="KW-1185">Reference proteome</keyword>
<evidence type="ECO:0000256" key="6">
    <source>
        <dbReference type="ARBA" id="ARBA00022833"/>
    </source>
</evidence>
<protein>
    <submittedName>
        <fullName evidence="11">Zinc protease</fullName>
        <ecNumber evidence="11">3.4.24.-</ecNumber>
    </submittedName>
</protein>
<keyword evidence="7" id="KW-0482">Metalloprotease</keyword>
<dbReference type="PANTHER" id="PTHR43690">
    <property type="entry name" value="NARDILYSIN"/>
    <property type="match status" value="1"/>
</dbReference>
<evidence type="ECO:0000313" key="12">
    <source>
        <dbReference type="Proteomes" id="UP001314181"/>
    </source>
</evidence>
<accession>A0ABM9N9C3</accession>
<evidence type="ECO:0000259" key="9">
    <source>
        <dbReference type="Pfam" id="PF00675"/>
    </source>
</evidence>
<evidence type="ECO:0000256" key="5">
    <source>
        <dbReference type="ARBA" id="ARBA00022801"/>
    </source>
</evidence>
<organism evidence="11 12">
    <name type="scientific">Candidatus Xenohaliotis californiensis</name>
    <dbReference type="NCBI Taxonomy" id="84677"/>
    <lineage>
        <taxon>Bacteria</taxon>
        <taxon>Pseudomonadati</taxon>
        <taxon>Pseudomonadota</taxon>
        <taxon>Alphaproteobacteria</taxon>
        <taxon>Rickettsiales</taxon>
        <taxon>Anaplasmataceae</taxon>
        <taxon>Candidatus Xenohaliotis</taxon>
    </lineage>
</organism>
<keyword evidence="3 11" id="KW-0645">Protease</keyword>
<dbReference type="GO" id="GO:0008233">
    <property type="term" value="F:peptidase activity"/>
    <property type="evidence" value="ECO:0007669"/>
    <property type="project" value="UniProtKB-KW"/>
</dbReference>
<dbReference type="InterPro" id="IPR011249">
    <property type="entry name" value="Metalloenz_LuxS/M16"/>
</dbReference>
<comment type="caution">
    <text evidence="11">The sequence shown here is derived from an EMBL/GenBank/DDBJ whole genome shotgun (WGS) entry which is preliminary data.</text>
</comment>
<comment type="similarity">
    <text evidence="2 8">Belongs to the peptidase M16 family.</text>
</comment>
<gene>
    <name evidence="11" type="ORF">CAXC1_80004</name>
</gene>
<dbReference type="Gene3D" id="3.30.830.10">
    <property type="entry name" value="Metalloenzyme, LuxS/M16 peptidase-like"/>
    <property type="match status" value="2"/>
</dbReference>
<dbReference type="InterPro" id="IPR001431">
    <property type="entry name" value="Pept_M16_Zn_BS"/>
</dbReference>
<evidence type="ECO:0000256" key="2">
    <source>
        <dbReference type="ARBA" id="ARBA00007261"/>
    </source>
</evidence>
<evidence type="ECO:0000256" key="4">
    <source>
        <dbReference type="ARBA" id="ARBA00022723"/>
    </source>
</evidence>
<name>A0ABM9N9C3_9RICK</name>
<dbReference type="Pfam" id="PF00675">
    <property type="entry name" value="Peptidase_M16"/>
    <property type="match status" value="1"/>
</dbReference>
<reference evidence="11 12" key="1">
    <citation type="submission" date="2024-01" db="EMBL/GenBank/DDBJ databases">
        <authorList>
            <person name="Kunselman E."/>
        </authorList>
    </citation>
    <scope>NUCLEOTIDE SEQUENCE [LARGE SCALE GENOMIC DNA]</scope>
    <source>
        <strain evidence="11">2 abalone samples</strain>
    </source>
</reference>
<dbReference type="GO" id="GO:0006508">
    <property type="term" value="P:proteolysis"/>
    <property type="evidence" value="ECO:0007669"/>
    <property type="project" value="UniProtKB-KW"/>
</dbReference>